<evidence type="ECO:0000256" key="1">
    <source>
        <dbReference type="SAM" id="MobiDB-lite"/>
    </source>
</evidence>
<dbReference type="EMBL" id="CATOUU010001069">
    <property type="protein sequence ID" value="CAI9970320.1"/>
    <property type="molecule type" value="Genomic_DNA"/>
</dbReference>
<keyword evidence="6" id="KW-1185">Reference proteome</keyword>
<evidence type="ECO:0000313" key="6">
    <source>
        <dbReference type="Proteomes" id="UP001642409"/>
    </source>
</evidence>
<dbReference type="EMBL" id="CAXDID020000453">
    <property type="protein sequence ID" value="CAL6093139.1"/>
    <property type="molecule type" value="Genomic_DNA"/>
</dbReference>
<dbReference type="EMBL" id="CAXDID020000624">
    <property type="protein sequence ID" value="CAL6106990.1"/>
    <property type="molecule type" value="Genomic_DNA"/>
</dbReference>
<protein>
    <submittedName>
        <fullName evidence="4">Hypothetical_protein</fullName>
    </submittedName>
</protein>
<reference evidence="3" key="1">
    <citation type="submission" date="2023-06" db="EMBL/GenBank/DDBJ databases">
        <authorList>
            <person name="Kurt Z."/>
        </authorList>
    </citation>
    <scope>NUCLEOTIDE SEQUENCE</scope>
</reference>
<dbReference type="AlphaFoldDB" id="A0AA86RC39"/>
<sequence>MKQVSYKPILSSHQKKPRNTKRLKQIYSYGNISQSASKQNNSDEECFKIIESKTYSLLIGSSNENDTESFNASKNCQSFYNEPPKQNDLIYMQDILDIFDRL</sequence>
<proteinExistence type="predicted"/>
<dbReference type="Proteomes" id="UP001642409">
    <property type="component" value="Unassembled WGS sequence"/>
</dbReference>
<accession>A0AA86RC39</accession>
<organism evidence="3">
    <name type="scientific">Hexamita inflata</name>
    <dbReference type="NCBI Taxonomy" id="28002"/>
    <lineage>
        <taxon>Eukaryota</taxon>
        <taxon>Metamonada</taxon>
        <taxon>Diplomonadida</taxon>
        <taxon>Hexamitidae</taxon>
        <taxon>Hexamitinae</taxon>
        <taxon>Hexamita</taxon>
    </lineage>
</organism>
<name>A0AA86RC39_9EUKA</name>
<feature type="region of interest" description="Disordered" evidence="1">
    <location>
        <begin position="1"/>
        <end position="21"/>
    </location>
</feature>
<reference evidence="4 6" key="2">
    <citation type="submission" date="2024-07" db="EMBL/GenBank/DDBJ databases">
        <authorList>
            <person name="Akdeniz Z."/>
        </authorList>
    </citation>
    <scope>NUCLEOTIDE SEQUENCE [LARGE SCALE GENOMIC DNA]</scope>
</reference>
<evidence type="ECO:0000313" key="4">
    <source>
        <dbReference type="EMBL" id="CAL6093139.1"/>
    </source>
</evidence>
<evidence type="ECO:0000313" key="5">
    <source>
        <dbReference type="EMBL" id="CAL6106990.1"/>
    </source>
</evidence>
<dbReference type="EMBL" id="CATOUU010001154">
    <property type="protein sequence ID" value="CAI9974760.1"/>
    <property type="molecule type" value="Genomic_DNA"/>
</dbReference>
<evidence type="ECO:0000313" key="3">
    <source>
        <dbReference type="EMBL" id="CAI9974760.1"/>
    </source>
</evidence>
<comment type="caution">
    <text evidence="3">The sequence shown here is derived from an EMBL/GenBank/DDBJ whole genome shotgun (WGS) entry which is preliminary data.</text>
</comment>
<gene>
    <name evidence="2" type="ORF">HINF_LOCUS57965</name>
    <name evidence="3" type="ORF">HINF_LOCUS62405</name>
    <name evidence="4" type="ORF">HINF_LOCUS66761</name>
    <name evidence="5" type="ORF">HINF_LOCUS74153</name>
</gene>
<evidence type="ECO:0000313" key="2">
    <source>
        <dbReference type="EMBL" id="CAI9970320.1"/>
    </source>
</evidence>